<evidence type="ECO:0000256" key="11">
    <source>
        <dbReference type="ARBA" id="ARBA00033284"/>
    </source>
</evidence>
<dbReference type="SUPFAM" id="SSF51445">
    <property type="entry name" value="(Trans)glycosidases"/>
    <property type="match status" value="1"/>
</dbReference>
<proteinExistence type="inferred from homology"/>
<keyword evidence="7 14" id="KW-0378">Hydrolase</keyword>
<evidence type="ECO:0000256" key="15">
    <source>
        <dbReference type="SAM" id="MobiDB-lite"/>
    </source>
</evidence>
<accession>A0ABQ2FAC6</accession>
<evidence type="ECO:0000313" key="17">
    <source>
        <dbReference type="EMBL" id="GGK77126.1"/>
    </source>
</evidence>
<evidence type="ECO:0000256" key="4">
    <source>
        <dbReference type="ARBA" id="ARBA00012268"/>
    </source>
</evidence>
<organism evidence="17 18">
    <name type="scientific">Ornithinimicrobium pekingense</name>
    <dbReference type="NCBI Taxonomy" id="384677"/>
    <lineage>
        <taxon>Bacteria</taxon>
        <taxon>Bacillati</taxon>
        <taxon>Actinomycetota</taxon>
        <taxon>Actinomycetes</taxon>
        <taxon>Micrococcales</taxon>
        <taxon>Ornithinimicrobiaceae</taxon>
        <taxon>Ornithinimicrobium</taxon>
    </lineage>
</organism>
<evidence type="ECO:0000256" key="1">
    <source>
        <dbReference type="ARBA" id="ARBA00004496"/>
    </source>
</evidence>
<dbReference type="PANTHER" id="PTHR43651:SF11">
    <property type="entry name" value="MALTO-OLIGOSYLTREHALOSE TREHALOHYDROLASE"/>
    <property type="match status" value="1"/>
</dbReference>
<comment type="pathway">
    <text evidence="2 14">Glycan biosynthesis; trehalose biosynthesis.</text>
</comment>
<dbReference type="Pfam" id="PF00128">
    <property type="entry name" value="Alpha-amylase"/>
    <property type="match status" value="1"/>
</dbReference>
<dbReference type="Proteomes" id="UP000662111">
    <property type="component" value="Unassembled WGS sequence"/>
</dbReference>
<evidence type="ECO:0000256" key="8">
    <source>
        <dbReference type="ARBA" id="ARBA00023277"/>
    </source>
</evidence>
<dbReference type="InterPro" id="IPR044901">
    <property type="entry name" value="Trehalose_TreZ_E-set_sf"/>
</dbReference>
<dbReference type="InterPro" id="IPR013783">
    <property type="entry name" value="Ig-like_fold"/>
</dbReference>
<name>A0ABQ2FAC6_9MICO</name>
<reference evidence="18" key="1">
    <citation type="journal article" date="2019" name="Int. J. Syst. Evol. Microbiol.">
        <title>The Global Catalogue of Microorganisms (GCM) 10K type strain sequencing project: providing services to taxonomists for standard genome sequencing and annotation.</title>
        <authorList>
            <consortium name="The Broad Institute Genomics Platform"/>
            <consortium name="The Broad Institute Genome Sequencing Center for Infectious Disease"/>
            <person name="Wu L."/>
            <person name="Ma J."/>
        </authorList>
    </citation>
    <scope>NUCLEOTIDE SEQUENCE [LARGE SCALE GENOMIC DNA]</scope>
    <source>
        <strain evidence="18">CGMCC 1.5362</strain>
    </source>
</reference>
<dbReference type="EC" id="3.2.1.141" evidence="4 13"/>
<sequence length="596" mass="64568">MTDADTTAPEGSRTYRLWAPDASSAELRLGADGASRVPMEPAEDGWWQVSAQPGDGRYSFCVDGGSAIPDPRSLRQPDGVHGPSALVDTAAFPWTDQGWQGVPLQGASVYELHVGTFTPEGTFDGVVEHLDHLVDLGVSVIELMPVAAFPGRHGWGYDGVCLYAVHEPYGGPKGLARLVDAAHARGLAVWLDVVYNHLGPVGNYLSQSGPYFTDRHHTPWGEAVNLDGPGSDGVRAFVLDNVRLWLEDYHLDGLRLDAVHALHDERATHLLEELAVLADEISERTGIPRTLVAESDRNDPATVAPRSPGGAGGTGLHGQWADDVHHALHAALTGESQAYYGDFARDPDSLPKVLSRSPFFHDGTFSTFRGRTHGRPVEPQVTPGWRFVASLQTHDQIGNRAAGDRIGHAIPPGRHAIGAALLLTSPYTPMLFMGEEYAASTPWQYFTDHAEDWLAQAIREGREREFSEHGWAGDVPDPQDRGTVTASTLDWEELGREPHARMLDWYRTLLRLRRELPGLRETPLGQGEVCREPAGDGSAELLTVRRGEVTVLAVLGEGRAEREVPGQVLAAFGDVEEHAGRLVLGGDSVAVVGEPS</sequence>
<keyword evidence="6" id="KW-0963">Cytoplasm</keyword>
<evidence type="ECO:0000256" key="13">
    <source>
        <dbReference type="NCBIfam" id="TIGR02402"/>
    </source>
</evidence>
<dbReference type="InterPro" id="IPR006047">
    <property type="entry name" value="GH13_cat_dom"/>
</dbReference>
<dbReference type="SMART" id="SM00642">
    <property type="entry name" value="Aamy"/>
    <property type="match status" value="1"/>
</dbReference>
<dbReference type="InterPro" id="IPR017853">
    <property type="entry name" value="GH"/>
</dbReference>
<comment type="caution">
    <text evidence="17">The sequence shown here is derived from an EMBL/GenBank/DDBJ whole genome shotgun (WGS) entry which is preliminary data.</text>
</comment>
<evidence type="ECO:0000256" key="14">
    <source>
        <dbReference type="PIRNR" id="PIRNR006337"/>
    </source>
</evidence>
<dbReference type="Gene3D" id="2.60.40.10">
    <property type="entry name" value="Immunoglobulins"/>
    <property type="match status" value="1"/>
</dbReference>
<dbReference type="SUPFAM" id="SSF81296">
    <property type="entry name" value="E set domains"/>
    <property type="match status" value="1"/>
</dbReference>
<comment type="catalytic activity">
    <reaction evidence="12 14">
        <text>hydrolysis of (1-&gt;4)-alpha-D-glucosidic linkage in 4-alpha-D-[(1-&gt;4)-alpha-D-glucanosyl]n trehalose to yield trehalose and (1-&gt;4)-alpha-D-glucan.</text>
        <dbReference type="EC" id="3.2.1.141"/>
    </reaction>
</comment>
<keyword evidence="9 14" id="KW-0326">Glycosidase</keyword>
<dbReference type="InterPro" id="IPR012768">
    <property type="entry name" value="Trehalose_TreZ"/>
</dbReference>
<dbReference type="RefSeq" id="WP_022921991.1">
    <property type="nucleotide sequence ID" value="NZ_BMLB01000006.1"/>
</dbReference>
<keyword evidence="18" id="KW-1185">Reference proteome</keyword>
<gene>
    <name evidence="17" type="ORF">GCM10011509_27210</name>
</gene>
<feature type="region of interest" description="Disordered" evidence="15">
    <location>
        <begin position="288"/>
        <end position="318"/>
    </location>
</feature>
<comment type="similarity">
    <text evidence="3 14">Belongs to the glycosyl hydrolase 13 family.</text>
</comment>
<keyword evidence="8" id="KW-0119">Carbohydrate metabolism</keyword>
<dbReference type="Gene3D" id="1.10.10.760">
    <property type="entry name" value="E-set domains of sugar-utilizing enzymes"/>
    <property type="match status" value="1"/>
</dbReference>
<evidence type="ECO:0000256" key="2">
    <source>
        <dbReference type="ARBA" id="ARBA00005199"/>
    </source>
</evidence>
<evidence type="ECO:0000313" key="18">
    <source>
        <dbReference type="Proteomes" id="UP000662111"/>
    </source>
</evidence>
<evidence type="ECO:0000256" key="10">
    <source>
        <dbReference type="ARBA" id="ARBA00032057"/>
    </source>
</evidence>
<evidence type="ECO:0000256" key="6">
    <source>
        <dbReference type="ARBA" id="ARBA00022490"/>
    </source>
</evidence>
<evidence type="ECO:0000256" key="3">
    <source>
        <dbReference type="ARBA" id="ARBA00008061"/>
    </source>
</evidence>
<evidence type="ECO:0000259" key="16">
    <source>
        <dbReference type="SMART" id="SM00642"/>
    </source>
</evidence>
<comment type="subcellular location">
    <subcellularLocation>
        <location evidence="1">Cytoplasm</location>
    </subcellularLocation>
</comment>
<protein>
    <recommendedName>
        <fullName evidence="5 13">Malto-oligosyltrehalose trehalohydrolase</fullName>
        <shortName evidence="14">MTHase</shortName>
        <ecNumber evidence="4 13">3.2.1.141</ecNumber>
    </recommendedName>
    <alternativeName>
        <fullName evidence="11 14">4-alpha-D-((1-&gt;4)-alpha-D-glucano)trehalose trehalohydrolase</fullName>
    </alternativeName>
    <alternativeName>
        <fullName evidence="10 14">Maltooligosyl trehalose trehalohydrolase</fullName>
    </alternativeName>
</protein>
<dbReference type="CDD" id="cd02853">
    <property type="entry name" value="E_set_MTHase_like_N"/>
    <property type="match status" value="1"/>
</dbReference>
<dbReference type="PIRSF" id="PIRSF006337">
    <property type="entry name" value="Trehalose_TreZ"/>
    <property type="match status" value="1"/>
</dbReference>
<evidence type="ECO:0000256" key="7">
    <source>
        <dbReference type="ARBA" id="ARBA00022801"/>
    </source>
</evidence>
<evidence type="ECO:0000256" key="12">
    <source>
        <dbReference type="ARBA" id="ARBA00034013"/>
    </source>
</evidence>
<evidence type="ECO:0000256" key="5">
    <source>
        <dbReference type="ARBA" id="ARBA00015938"/>
    </source>
</evidence>
<dbReference type="InterPro" id="IPR014756">
    <property type="entry name" value="Ig_E-set"/>
</dbReference>
<feature type="domain" description="Glycosyl hydrolase family 13 catalytic" evidence="16">
    <location>
        <begin position="111"/>
        <end position="488"/>
    </location>
</feature>
<dbReference type="NCBIfam" id="TIGR02402">
    <property type="entry name" value="trehalose_TreZ"/>
    <property type="match status" value="1"/>
</dbReference>
<dbReference type="CDD" id="cd11325">
    <property type="entry name" value="AmyAc_GTHase"/>
    <property type="match status" value="1"/>
</dbReference>
<dbReference type="Gene3D" id="3.20.20.80">
    <property type="entry name" value="Glycosidases"/>
    <property type="match status" value="1"/>
</dbReference>
<dbReference type="PANTHER" id="PTHR43651">
    <property type="entry name" value="1,4-ALPHA-GLUCAN-BRANCHING ENZYME"/>
    <property type="match status" value="1"/>
</dbReference>
<dbReference type="EMBL" id="BMLB01000006">
    <property type="protein sequence ID" value="GGK77126.1"/>
    <property type="molecule type" value="Genomic_DNA"/>
</dbReference>
<evidence type="ECO:0000256" key="9">
    <source>
        <dbReference type="ARBA" id="ARBA00023295"/>
    </source>
</evidence>